<dbReference type="AlphaFoldDB" id="A0A381VF89"/>
<sequence length="64" mass="7162">RVSSRIRRYQQAKWDGIVSTNPVIEESANTGHSAPKIENICGCITPKFAYMGRMEPTTNQPIIV</sequence>
<feature type="non-terminal residue" evidence="1">
    <location>
        <position position="1"/>
    </location>
</feature>
<name>A0A381VF89_9ZZZZ</name>
<protein>
    <submittedName>
        <fullName evidence="1">Uncharacterized protein</fullName>
    </submittedName>
</protein>
<accession>A0A381VF89</accession>
<gene>
    <name evidence="1" type="ORF">METZ01_LOCUS91282</name>
</gene>
<reference evidence="1" key="1">
    <citation type="submission" date="2018-05" db="EMBL/GenBank/DDBJ databases">
        <authorList>
            <person name="Lanie J.A."/>
            <person name="Ng W.-L."/>
            <person name="Kazmierczak K.M."/>
            <person name="Andrzejewski T.M."/>
            <person name="Davidsen T.M."/>
            <person name="Wayne K.J."/>
            <person name="Tettelin H."/>
            <person name="Glass J.I."/>
            <person name="Rusch D."/>
            <person name="Podicherti R."/>
            <person name="Tsui H.-C.T."/>
            <person name="Winkler M.E."/>
        </authorList>
    </citation>
    <scope>NUCLEOTIDE SEQUENCE</scope>
</reference>
<dbReference type="EMBL" id="UINC01008543">
    <property type="protein sequence ID" value="SVA38428.1"/>
    <property type="molecule type" value="Genomic_DNA"/>
</dbReference>
<proteinExistence type="predicted"/>
<evidence type="ECO:0000313" key="1">
    <source>
        <dbReference type="EMBL" id="SVA38428.1"/>
    </source>
</evidence>
<organism evidence="1">
    <name type="scientific">marine metagenome</name>
    <dbReference type="NCBI Taxonomy" id="408172"/>
    <lineage>
        <taxon>unclassified sequences</taxon>
        <taxon>metagenomes</taxon>
        <taxon>ecological metagenomes</taxon>
    </lineage>
</organism>